<accession>D8K5H3</accession>
<evidence type="ECO:0000313" key="5">
    <source>
        <dbReference type="Proteomes" id="UP000000393"/>
    </source>
</evidence>
<dbReference type="InterPro" id="IPR050718">
    <property type="entry name" value="ApaG-like"/>
</dbReference>
<feature type="domain" description="ApaG" evidence="3">
    <location>
        <begin position="18"/>
        <end position="142"/>
    </location>
</feature>
<dbReference type="PANTHER" id="PTHR47191">
    <property type="entry name" value="OS05G0170800 PROTEIN"/>
    <property type="match status" value="1"/>
</dbReference>
<dbReference type="AlphaFoldDB" id="D8K5H3"/>
<organism evidence="4 5">
    <name type="scientific">Nitrosococcus watsoni (strain C-113)</name>
    <dbReference type="NCBI Taxonomy" id="105559"/>
    <lineage>
        <taxon>Bacteria</taxon>
        <taxon>Pseudomonadati</taxon>
        <taxon>Pseudomonadota</taxon>
        <taxon>Gammaproteobacteria</taxon>
        <taxon>Chromatiales</taxon>
        <taxon>Chromatiaceae</taxon>
        <taxon>Nitrosococcus</taxon>
    </lineage>
</organism>
<dbReference type="SUPFAM" id="SSF110069">
    <property type="entry name" value="ApaG-like"/>
    <property type="match status" value="1"/>
</dbReference>
<dbReference type="InterPro" id="IPR036767">
    <property type="entry name" value="ApaG_sf"/>
</dbReference>
<name>D8K5H3_NITWC</name>
<dbReference type="Proteomes" id="UP000000393">
    <property type="component" value="Chromosome"/>
</dbReference>
<dbReference type="InterPro" id="IPR007474">
    <property type="entry name" value="ApaG_domain"/>
</dbReference>
<keyword evidence="5" id="KW-1185">Reference proteome</keyword>
<reference evidence="4 5" key="1">
    <citation type="submission" date="2010-06" db="EMBL/GenBank/DDBJ databases">
        <title>Complete sequence of chromosome of Nitrosococcus watsoni C-113.</title>
        <authorList>
            <consortium name="US DOE Joint Genome Institute"/>
            <person name="Lucas S."/>
            <person name="Copeland A."/>
            <person name="Lapidus A."/>
            <person name="Cheng J.-F."/>
            <person name="Bruce D."/>
            <person name="Goodwin L."/>
            <person name="Pitluck S."/>
            <person name="Malfatti S.A."/>
            <person name="Chain P.S.G."/>
            <person name="Land M."/>
            <person name="Hauser L."/>
            <person name="Kyrpides N."/>
            <person name="Ivanova N."/>
            <person name="Cambell M.A."/>
            <person name="Heidelberg J.F."/>
            <person name="Klotz M.G."/>
            <person name="Woyke T."/>
        </authorList>
    </citation>
    <scope>NUCLEOTIDE SEQUENCE [LARGE SCALE GENOMIC DNA]</scope>
    <source>
        <strain evidence="4 5">C-113</strain>
    </source>
</reference>
<dbReference type="HAMAP" id="MF_00791">
    <property type="entry name" value="ApaG"/>
    <property type="match status" value="1"/>
</dbReference>
<dbReference type="PANTHER" id="PTHR47191:SF2">
    <property type="entry name" value="OS05G0170800 PROTEIN"/>
    <property type="match status" value="1"/>
</dbReference>
<dbReference type="PROSITE" id="PS51087">
    <property type="entry name" value="APAG"/>
    <property type="match status" value="1"/>
</dbReference>
<gene>
    <name evidence="2" type="primary">apaG</name>
    <name evidence="4" type="ordered locus">Nwat_1219</name>
</gene>
<protein>
    <recommendedName>
        <fullName evidence="1 2">Protein ApaG</fullName>
    </recommendedName>
</protein>
<evidence type="ECO:0000256" key="1">
    <source>
        <dbReference type="ARBA" id="ARBA00017693"/>
    </source>
</evidence>
<dbReference type="InterPro" id="IPR023065">
    <property type="entry name" value="Uncharacterised_ApaG"/>
</dbReference>
<dbReference type="HOGENOM" id="CLU_128074_0_0_6"/>
<dbReference type="Gene3D" id="2.60.40.1470">
    <property type="entry name" value="ApaG domain"/>
    <property type="match status" value="1"/>
</dbReference>
<dbReference type="Pfam" id="PF04379">
    <property type="entry name" value="DUF525"/>
    <property type="match status" value="1"/>
</dbReference>
<dbReference type="EMBL" id="CP002086">
    <property type="protein sequence ID" value="ADJ28150.1"/>
    <property type="molecule type" value="Genomic_DNA"/>
</dbReference>
<dbReference type="KEGG" id="nwa:Nwat_1219"/>
<evidence type="ECO:0000313" key="4">
    <source>
        <dbReference type="EMBL" id="ADJ28150.1"/>
    </source>
</evidence>
<dbReference type="NCBIfam" id="NF003967">
    <property type="entry name" value="PRK05461.1"/>
    <property type="match status" value="1"/>
</dbReference>
<sequence>MSNYRIVDTLDNICFMEEPKPYKIIVEVATTFIEEQSDPAAARYVFAYTITIHNLGTIAVKLLTRHWIITDGEGQVREVRGQGVIGEQPSLKPGEQFCYTSGAMIETPVGAMHGCYGMVGEDGVTFDAEIAAFTLAMPGSLH</sequence>
<dbReference type="STRING" id="105559.Nwat_1219"/>
<evidence type="ECO:0000259" key="3">
    <source>
        <dbReference type="PROSITE" id="PS51087"/>
    </source>
</evidence>
<evidence type="ECO:0000256" key="2">
    <source>
        <dbReference type="HAMAP-Rule" id="MF_00791"/>
    </source>
</evidence>
<dbReference type="eggNOG" id="COG2967">
    <property type="taxonomic scope" value="Bacteria"/>
</dbReference>
<proteinExistence type="inferred from homology"/>